<dbReference type="RefSeq" id="WP_377245195.1">
    <property type="nucleotide sequence ID" value="NZ_JBHLXP010000003.1"/>
</dbReference>
<evidence type="ECO:0000313" key="10">
    <source>
        <dbReference type="EMBL" id="MFC0049413.1"/>
    </source>
</evidence>
<dbReference type="SUPFAM" id="SSF52540">
    <property type="entry name" value="P-loop containing nucleoside triphosphate hydrolases"/>
    <property type="match status" value="1"/>
</dbReference>
<reference evidence="10 11" key="1">
    <citation type="submission" date="2024-09" db="EMBL/GenBank/DDBJ databases">
        <authorList>
            <person name="Sun Q."/>
            <person name="Mori K."/>
        </authorList>
    </citation>
    <scope>NUCLEOTIDE SEQUENCE [LARGE SCALE GENOMIC DNA]</scope>
    <source>
        <strain evidence="10 11">KCTC 23315</strain>
    </source>
</reference>
<evidence type="ECO:0000256" key="3">
    <source>
        <dbReference type="ARBA" id="ARBA00022741"/>
    </source>
</evidence>
<dbReference type="InterPro" id="IPR011527">
    <property type="entry name" value="ABC1_TM_dom"/>
</dbReference>
<evidence type="ECO:0000313" key="11">
    <source>
        <dbReference type="Proteomes" id="UP001589813"/>
    </source>
</evidence>
<dbReference type="Pfam" id="PF00664">
    <property type="entry name" value="ABC_membrane"/>
    <property type="match status" value="1"/>
</dbReference>
<organism evidence="10 11">
    <name type="scientific">Rheinheimera tilapiae</name>
    <dbReference type="NCBI Taxonomy" id="875043"/>
    <lineage>
        <taxon>Bacteria</taxon>
        <taxon>Pseudomonadati</taxon>
        <taxon>Pseudomonadota</taxon>
        <taxon>Gammaproteobacteria</taxon>
        <taxon>Chromatiales</taxon>
        <taxon>Chromatiaceae</taxon>
        <taxon>Rheinheimera</taxon>
    </lineage>
</organism>
<feature type="domain" description="ABC transporter" evidence="8">
    <location>
        <begin position="376"/>
        <end position="594"/>
    </location>
</feature>
<feature type="transmembrane region" description="Helical" evidence="7">
    <location>
        <begin position="31"/>
        <end position="56"/>
    </location>
</feature>
<dbReference type="Gene3D" id="1.20.1560.10">
    <property type="entry name" value="ABC transporter type 1, transmembrane domain"/>
    <property type="match status" value="1"/>
</dbReference>
<gene>
    <name evidence="10" type="primary">cydD</name>
    <name evidence="10" type="ORF">ACFFJP_14040</name>
</gene>
<dbReference type="CDD" id="cd18584">
    <property type="entry name" value="ABC_6TM_AarD_CydD"/>
    <property type="match status" value="1"/>
</dbReference>
<evidence type="ECO:0000256" key="2">
    <source>
        <dbReference type="ARBA" id="ARBA00022692"/>
    </source>
</evidence>
<evidence type="ECO:0000259" key="9">
    <source>
        <dbReference type="PROSITE" id="PS50929"/>
    </source>
</evidence>
<dbReference type="InterPro" id="IPR003439">
    <property type="entry name" value="ABC_transporter-like_ATP-bd"/>
</dbReference>
<evidence type="ECO:0000256" key="5">
    <source>
        <dbReference type="ARBA" id="ARBA00022989"/>
    </source>
</evidence>
<dbReference type="InterPro" id="IPR039421">
    <property type="entry name" value="Type_1_exporter"/>
</dbReference>
<dbReference type="Proteomes" id="UP001589813">
    <property type="component" value="Unassembled WGS sequence"/>
</dbReference>
<dbReference type="PROSITE" id="PS50929">
    <property type="entry name" value="ABC_TM1F"/>
    <property type="match status" value="1"/>
</dbReference>
<dbReference type="InterPro" id="IPR027417">
    <property type="entry name" value="P-loop_NTPase"/>
</dbReference>
<keyword evidence="2 7" id="KW-0812">Transmembrane</keyword>
<dbReference type="PANTHER" id="PTHR24221:SF261">
    <property type="entry name" value="GLUTATHIONE_L-CYSTEINE TRANSPORT SYSTEM ATP-BINDING_PERMEASE PROTEIN CYDD"/>
    <property type="match status" value="1"/>
</dbReference>
<keyword evidence="3" id="KW-0547">Nucleotide-binding</keyword>
<keyword evidence="11" id="KW-1185">Reference proteome</keyword>
<dbReference type="EMBL" id="JBHLXP010000003">
    <property type="protein sequence ID" value="MFC0049413.1"/>
    <property type="molecule type" value="Genomic_DNA"/>
</dbReference>
<dbReference type="InterPro" id="IPR017871">
    <property type="entry name" value="ABC_transporter-like_CS"/>
</dbReference>
<dbReference type="InterPro" id="IPR025662">
    <property type="entry name" value="Sigma_54_int_dom_ATP-bd_1"/>
</dbReference>
<name>A0ABV6BEW1_9GAMM</name>
<feature type="transmembrane region" description="Helical" evidence="7">
    <location>
        <begin position="181"/>
        <end position="201"/>
    </location>
</feature>
<dbReference type="InterPro" id="IPR036640">
    <property type="entry name" value="ABC1_TM_sf"/>
</dbReference>
<feature type="transmembrane region" description="Helical" evidence="7">
    <location>
        <begin position="157"/>
        <end position="175"/>
    </location>
</feature>
<dbReference type="Pfam" id="PF00005">
    <property type="entry name" value="ABC_tran"/>
    <property type="match status" value="1"/>
</dbReference>
<dbReference type="Gene3D" id="3.40.50.300">
    <property type="entry name" value="P-loop containing nucleotide triphosphate hydrolases"/>
    <property type="match status" value="1"/>
</dbReference>
<accession>A0ABV6BEW1</accession>
<comment type="subcellular location">
    <subcellularLocation>
        <location evidence="1">Cell membrane</location>
        <topology evidence="1">Multi-pass membrane protein</topology>
    </subcellularLocation>
</comment>
<dbReference type="SMART" id="SM00382">
    <property type="entry name" value="AAA"/>
    <property type="match status" value="1"/>
</dbReference>
<dbReference type="PANTHER" id="PTHR24221">
    <property type="entry name" value="ATP-BINDING CASSETTE SUB-FAMILY B"/>
    <property type="match status" value="1"/>
</dbReference>
<sequence length="595" mass="64889">MRKRSKALTKPVLNNARPLLQQWLKPHRPRLLLAVFAAALSVPLLLWQMWCLALLADAMLAAALPAAALLTETPAPIFPFALLWQFALAFVLRQLCLLLRDLLTQQSSRLVRADLRQQLLNKLAAQGPARQRFGSDGFLSTLLTEQIDALDGYISRYWPQLFLVIWTPLLIALVVCWHSLLAGLLLLVTAPLVPLFMILVGREASKASSEKLAELGRMGARLWQFLQGLSLLRRLNAIPQATAQLEHATERYRQSSLQVLRLAFLSTAVLELFASLAIALVALYLGLGLLGELPWAKGEVPVAFAPAFFILLLAPEFYQPLRQLGADYHAKAQAEAAALALKPLWLLPSLPMQQASSPGSKTLSSASLPAENTPLIQVQQVRLGSDLQPRLLIPELQIKAGERLLLQGDSGSGKSSLLQLLAGFADFYGNYQFAGKPVDTADRPMLWSQLSYLTQTPELFAGTVAENLRMAAPLATDAVLTAALQQVGLLAELGAATALDYRLGEAGQGLSGGQQQRLCLARLLLADRDLWLLDEPFAELDQDTAAELAVLLARLSTGRTLLIASHQWQQLSFLDGALLLQQGQVIGRQPLGDVG</sequence>
<keyword evidence="4" id="KW-0067">ATP-binding</keyword>
<evidence type="ECO:0000256" key="1">
    <source>
        <dbReference type="ARBA" id="ARBA00004651"/>
    </source>
</evidence>
<proteinExistence type="predicted"/>
<dbReference type="NCBIfam" id="TIGR02857">
    <property type="entry name" value="CydD"/>
    <property type="match status" value="1"/>
</dbReference>
<evidence type="ECO:0000256" key="6">
    <source>
        <dbReference type="ARBA" id="ARBA00023136"/>
    </source>
</evidence>
<feature type="domain" description="ABC transmembrane type-1" evidence="9">
    <location>
        <begin position="32"/>
        <end position="333"/>
    </location>
</feature>
<keyword evidence="5 7" id="KW-1133">Transmembrane helix</keyword>
<dbReference type="PROSITE" id="PS00675">
    <property type="entry name" value="SIGMA54_INTERACT_1"/>
    <property type="match status" value="1"/>
</dbReference>
<feature type="transmembrane region" description="Helical" evidence="7">
    <location>
        <begin position="262"/>
        <end position="285"/>
    </location>
</feature>
<feature type="transmembrane region" description="Helical" evidence="7">
    <location>
        <begin position="76"/>
        <end position="99"/>
    </location>
</feature>
<keyword evidence="6 7" id="KW-0472">Membrane</keyword>
<protein>
    <submittedName>
        <fullName evidence="10">Thiol reductant ABC exporter subunit CydD</fullName>
    </submittedName>
</protein>
<dbReference type="PROSITE" id="PS50893">
    <property type="entry name" value="ABC_TRANSPORTER_2"/>
    <property type="match status" value="1"/>
</dbReference>
<dbReference type="InterPro" id="IPR014216">
    <property type="entry name" value="ABC_transptr_CydD"/>
</dbReference>
<evidence type="ECO:0000259" key="8">
    <source>
        <dbReference type="PROSITE" id="PS50893"/>
    </source>
</evidence>
<dbReference type="PROSITE" id="PS00211">
    <property type="entry name" value="ABC_TRANSPORTER_1"/>
    <property type="match status" value="1"/>
</dbReference>
<evidence type="ECO:0000256" key="7">
    <source>
        <dbReference type="SAM" id="Phobius"/>
    </source>
</evidence>
<evidence type="ECO:0000256" key="4">
    <source>
        <dbReference type="ARBA" id="ARBA00022840"/>
    </source>
</evidence>
<dbReference type="SUPFAM" id="SSF90123">
    <property type="entry name" value="ABC transporter transmembrane region"/>
    <property type="match status" value="1"/>
</dbReference>
<comment type="caution">
    <text evidence="10">The sequence shown here is derived from an EMBL/GenBank/DDBJ whole genome shotgun (WGS) entry which is preliminary data.</text>
</comment>
<dbReference type="InterPro" id="IPR003593">
    <property type="entry name" value="AAA+_ATPase"/>
</dbReference>